<dbReference type="InterPro" id="IPR051795">
    <property type="entry name" value="Glycosyl_Hydrlase_43"/>
</dbReference>
<evidence type="ECO:0000313" key="7">
    <source>
        <dbReference type="EMBL" id="MFD2200044.1"/>
    </source>
</evidence>
<evidence type="ECO:0000256" key="5">
    <source>
        <dbReference type="SAM" id="SignalP"/>
    </source>
</evidence>
<dbReference type="GO" id="GO:0016787">
    <property type="term" value="F:hydrolase activity"/>
    <property type="evidence" value="ECO:0007669"/>
    <property type="project" value="UniProtKB-KW"/>
</dbReference>
<evidence type="ECO:0000313" key="8">
    <source>
        <dbReference type="Proteomes" id="UP001597414"/>
    </source>
</evidence>
<keyword evidence="8" id="KW-1185">Reference proteome</keyword>
<feature type="domain" description="Beta-xylosidase C-terminal Concanavalin A-like" evidence="6">
    <location>
        <begin position="379"/>
        <end position="577"/>
    </location>
</feature>
<dbReference type="Pfam" id="PF04616">
    <property type="entry name" value="Glyco_hydro_43"/>
    <property type="match status" value="1"/>
</dbReference>
<proteinExistence type="inferred from homology"/>
<dbReference type="Gene3D" id="2.115.10.20">
    <property type="entry name" value="Glycosyl hydrolase domain, family 43"/>
    <property type="match status" value="1"/>
</dbReference>
<dbReference type="Proteomes" id="UP001597414">
    <property type="component" value="Unassembled WGS sequence"/>
</dbReference>
<dbReference type="PANTHER" id="PTHR42812:SF12">
    <property type="entry name" value="BETA-XYLOSIDASE-RELATED"/>
    <property type="match status" value="1"/>
</dbReference>
<feature type="signal peptide" evidence="5">
    <location>
        <begin position="1"/>
        <end position="38"/>
    </location>
</feature>
<dbReference type="Pfam" id="PF17851">
    <property type="entry name" value="GH43_C2"/>
    <property type="match status" value="1"/>
</dbReference>
<name>A0ABW5B3I7_9BACT</name>
<evidence type="ECO:0000256" key="3">
    <source>
        <dbReference type="ARBA" id="ARBA00023295"/>
    </source>
</evidence>
<keyword evidence="5" id="KW-0732">Signal</keyword>
<evidence type="ECO:0000256" key="2">
    <source>
        <dbReference type="ARBA" id="ARBA00022801"/>
    </source>
</evidence>
<evidence type="ECO:0000259" key="6">
    <source>
        <dbReference type="Pfam" id="PF17851"/>
    </source>
</evidence>
<dbReference type="SUPFAM" id="SSF49899">
    <property type="entry name" value="Concanavalin A-like lectins/glucanases"/>
    <property type="match status" value="1"/>
</dbReference>
<feature type="chain" id="PRO_5045222314" evidence="5">
    <location>
        <begin position="39"/>
        <end position="580"/>
    </location>
</feature>
<accession>A0ABW5B3I7</accession>
<dbReference type="PANTHER" id="PTHR42812">
    <property type="entry name" value="BETA-XYLOSIDASE"/>
    <property type="match status" value="1"/>
</dbReference>
<gene>
    <name evidence="7" type="ORF">ACFSKV_00595</name>
</gene>
<protein>
    <submittedName>
        <fullName evidence="7">Glycoside hydrolase family 43 protein</fullName>
    </submittedName>
</protein>
<dbReference type="InterPro" id="IPR006710">
    <property type="entry name" value="Glyco_hydro_43"/>
</dbReference>
<dbReference type="SUPFAM" id="SSF75005">
    <property type="entry name" value="Arabinanase/levansucrase/invertase"/>
    <property type="match status" value="1"/>
</dbReference>
<organism evidence="7 8">
    <name type="scientific">Shivajiella indica</name>
    <dbReference type="NCBI Taxonomy" id="872115"/>
    <lineage>
        <taxon>Bacteria</taxon>
        <taxon>Pseudomonadati</taxon>
        <taxon>Bacteroidota</taxon>
        <taxon>Cytophagia</taxon>
        <taxon>Cytophagales</taxon>
        <taxon>Cyclobacteriaceae</taxon>
        <taxon>Shivajiella</taxon>
    </lineage>
</organism>
<dbReference type="EMBL" id="JBHUIV010000002">
    <property type="protein sequence ID" value="MFD2200044.1"/>
    <property type="molecule type" value="Genomic_DNA"/>
</dbReference>
<dbReference type="Gene3D" id="2.60.120.200">
    <property type="match status" value="1"/>
</dbReference>
<sequence>MITLISKLGYFRKKVSKFKDRILILFLVCSLCSGISFNAQTQTERTFNNPVLPGFYPDPGMFRVGDDFYLVTSTFTYFPGVPIFHSTDLVNWRQIGHVLDRPEQIDVEGLTISEGIFAPTIQHQEGVFYMITTLVGKGGNFVVTATNPAGPWSNPVFLPAVQGIDPSIFFDDDGKAYIIYNGDAPEMKPLYRGHRTIRMIEFDYKSLKTVGDNKILVNGGVDIHSKPVWIEAPHIYKTRGYYYLWAAEGGTSVNHSQVVFRTKDLKDMFIPYKNNPILTQRHLDPARPNPISATGHADMVQTKNGEWWAVFLATRPYDRGDHYNIGREVFLAPVTWTDDDWPVISADFEEVQYTYKAPNLPEDKSNIPFPITGSFTIVDNFDGEELKDYWVFVRVPKEKWFSLNPKAKKLTIQLRPETAFGKSNPSFLARRQQHNKGFVSTDFSFQPSNEDEMAGLLLFQNETHHLFFAKVLDKDGGQSVKVLKATKDNTYEVLAERKLQKSAKAPLSLRVDFENAQYNFQMKEKGDKNWETVYGFQEGQYLSTRVAGGFVGVTIGPYATSSGKPSGNSAEYFQFTYSGN</sequence>
<comment type="caution">
    <text evidence="7">The sequence shown here is derived from an EMBL/GenBank/DDBJ whole genome shotgun (WGS) entry which is preliminary data.</text>
</comment>
<comment type="similarity">
    <text evidence="1 4">Belongs to the glycosyl hydrolase 43 family.</text>
</comment>
<dbReference type="InterPro" id="IPR023296">
    <property type="entry name" value="Glyco_hydro_beta-prop_sf"/>
</dbReference>
<evidence type="ECO:0000256" key="4">
    <source>
        <dbReference type="RuleBase" id="RU361187"/>
    </source>
</evidence>
<dbReference type="InterPro" id="IPR013320">
    <property type="entry name" value="ConA-like_dom_sf"/>
</dbReference>
<reference evidence="8" key="1">
    <citation type="journal article" date="2019" name="Int. J. Syst. Evol. Microbiol.">
        <title>The Global Catalogue of Microorganisms (GCM) 10K type strain sequencing project: providing services to taxonomists for standard genome sequencing and annotation.</title>
        <authorList>
            <consortium name="The Broad Institute Genomics Platform"/>
            <consortium name="The Broad Institute Genome Sequencing Center for Infectious Disease"/>
            <person name="Wu L."/>
            <person name="Ma J."/>
        </authorList>
    </citation>
    <scope>NUCLEOTIDE SEQUENCE [LARGE SCALE GENOMIC DNA]</scope>
    <source>
        <strain evidence="8">KCTC 19812</strain>
    </source>
</reference>
<dbReference type="InterPro" id="IPR041542">
    <property type="entry name" value="GH43_C2"/>
</dbReference>
<keyword evidence="3 4" id="KW-0326">Glycosidase</keyword>
<dbReference type="CDD" id="cd18617">
    <property type="entry name" value="GH43_XynB-like"/>
    <property type="match status" value="1"/>
</dbReference>
<evidence type="ECO:0000256" key="1">
    <source>
        <dbReference type="ARBA" id="ARBA00009865"/>
    </source>
</evidence>
<keyword evidence="2 4" id="KW-0378">Hydrolase</keyword>